<sequence length="515" mass="56391">MNTCDANSEEERLTSSSCEDESSSLLPSEKSGKCKIYWYRWYICFVFAFLGLAQGAVWNTWSPIDDSAEVALGFTPEEITMLTNWGPITFIISMPFYMWLLDNKGLRPTVVSGAFLVALGTALRCLPLDVHILKYFIHAGQILNGISGCPVMAVPALMSNVWFPPEQRITATGITTLFNYFGTGAAFIIGPLFVQQPSNNTRNISCSTHVTNFVSNNGSCQEVYALRSQIKHVMYMEFGVSAAIFISMFIFFPNKPPSPPSISASLDRLNLKEGLIALKSNARYWVVAVTSAMVLGTWGGWTGVMPLLFSPLGISQNTSDLMGFVTTLAGCAIGMVIGWLTDRLKGRMKLVLVILFTVCLLAFAYFVILANKWLKFPPFVAHEAEVWVVLVVLGIAMNAAVPLTMEMSADAAYPISEGTSASFVVWLMNVLSFVFLLGLNVSSNPLFANYILLACLVLAVPILAFGIKEVNQRLQLDKQVKDDESEISSTSYGSVDCNVNTKRMIAGATSEEVIA</sequence>
<comment type="subcellular location">
    <subcellularLocation>
        <location evidence="1">Membrane</location>
        <topology evidence="1">Multi-pass membrane protein</topology>
    </subcellularLocation>
</comment>
<feature type="transmembrane region" description="Helical" evidence="5">
    <location>
        <begin position="282"/>
        <end position="301"/>
    </location>
</feature>
<proteinExistence type="evidence at transcript level"/>
<feature type="transmembrane region" description="Helical" evidence="5">
    <location>
        <begin position="352"/>
        <end position="374"/>
    </location>
</feature>
<gene>
    <name evidence="6" type="primary">Slc49a4</name>
</gene>
<organism evidence="6">
    <name type="scientific">Phallusia mammillata</name>
    <dbReference type="NCBI Taxonomy" id="59560"/>
    <lineage>
        <taxon>Eukaryota</taxon>
        <taxon>Metazoa</taxon>
        <taxon>Chordata</taxon>
        <taxon>Tunicata</taxon>
        <taxon>Ascidiacea</taxon>
        <taxon>Phlebobranchia</taxon>
        <taxon>Ascidiidae</taxon>
        <taxon>Phallusia</taxon>
    </lineage>
</organism>
<reference evidence="6" key="1">
    <citation type="submission" date="2020-04" db="EMBL/GenBank/DDBJ databases">
        <authorList>
            <person name="Neveu A P."/>
        </authorList>
    </citation>
    <scope>NUCLEOTIDE SEQUENCE</scope>
    <source>
        <tissue evidence="6">Whole embryo</tissue>
    </source>
</reference>
<feature type="transmembrane region" description="Helical" evidence="5">
    <location>
        <begin position="321"/>
        <end position="340"/>
    </location>
</feature>
<dbReference type="EMBL" id="LR790429">
    <property type="protein sequence ID" value="CAB3266291.1"/>
    <property type="molecule type" value="mRNA"/>
</dbReference>
<feature type="transmembrane region" description="Helical" evidence="5">
    <location>
        <begin position="39"/>
        <end position="61"/>
    </location>
</feature>
<dbReference type="GO" id="GO:0016020">
    <property type="term" value="C:membrane"/>
    <property type="evidence" value="ECO:0007669"/>
    <property type="project" value="UniProtKB-SubCell"/>
</dbReference>
<evidence type="ECO:0000256" key="1">
    <source>
        <dbReference type="ARBA" id="ARBA00004141"/>
    </source>
</evidence>
<dbReference type="InterPro" id="IPR036259">
    <property type="entry name" value="MFS_trans_sf"/>
</dbReference>
<protein>
    <submittedName>
        <fullName evidence="6">Disrupted in renal carcinoma protein 2 homolog</fullName>
    </submittedName>
</protein>
<keyword evidence="4 5" id="KW-0472">Membrane</keyword>
<keyword evidence="3 5" id="KW-1133">Transmembrane helix</keyword>
<evidence type="ECO:0000256" key="4">
    <source>
        <dbReference type="ARBA" id="ARBA00023136"/>
    </source>
</evidence>
<name>A0A6F9DSY3_9ASCI</name>
<feature type="transmembrane region" description="Helical" evidence="5">
    <location>
        <begin position="113"/>
        <end position="136"/>
    </location>
</feature>
<evidence type="ECO:0000256" key="3">
    <source>
        <dbReference type="ARBA" id="ARBA00022989"/>
    </source>
</evidence>
<dbReference type="GO" id="GO:0022857">
    <property type="term" value="F:transmembrane transporter activity"/>
    <property type="evidence" value="ECO:0007669"/>
    <property type="project" value="InterPro"/>
</dbReference>
<dbReference type="PANTHER" id="PTHR10924:SF27">
    <property type="entry name" value="SOLUTE CARRIER FAMILY 49 MEMBER 4"/>
    <property type="match status" value="1"/>
</dbReference>
<keyword evidence="2 5" id="KW-0812">Transmembrane</keyword>
<feature type="transmembrane region" description="Helical" evidence="5">
    <location>
        <begin position="423"/>
        <end position="441"/>
    </location>
</feature>
<feature type="transmembrane region" description="Helical" evidence="5">
    <location>
        <begin position="142"/>
        <end position="163"/>
    </location>
</feature>
<feature type="transmembrane region" description="Helical" evidence="5">
    <location>
        <begin position="447"/>
        <end position="467"/>
    </location>
</feature>
<dbReference type="Pfam" id="PF07690">
    <property type="entry name" value="MFS_1"/>
    <property type="match status" value="1"/>
</dbReference>
<evidence type="ECO:0000256" key="2">
    <source>
        <dbReference type="ARBA" id="ARBA00022692"/>
    </source>
</evidence>
<feature type="transmembrane region" description="Helical" evidence="5">
    <location>
        <begin position="386"/>
        <end position="403"/>
    </location>
</feature>
<dbReference type="Gene3D" id="1.20.1250.20">
    <property type="entry name" value="MFS general substrate transporter like domains"/>
    <property type="match status" value="2"/>
</dbReference>
<feature type="transmembrane region" description="Helical" evidence="5">
    <location>
        <begin position="81"/>
        <end position="101"/>
    </location>
</feature>
<dbReference type="AlphaFoldDB" id="A0A6F9DSY3"/>
<evidence type="ECO:0000313" key="6">
    <source>
        <dbReference type="EMBL" id="CAB3266291.1"/>
    </source>
</evidence>
<accession>A0A6F9DSY3</accession>
<feature type="transmembrane region" description="Helical" evidence="5">
    <location>
        <begin position="233"/>
        <end position="252"/>
    </location>
</feature>
<dbReference type="SUPFAM" id="SSF103473">
    <property type="entry name" value="MFS general substrate transporter"/>
    <property type="match status" value="1"/>
</dbReference>
<dbReference type="InterPro" id="IPR011701">
    <property type="entry name" value="MFS"/>
</dbReference>
<feature type="transmembrane region" description="Helical" evidence="5">
    <location>
        <begin position="175"/>
        <end position="194"/>
    </location>
</feature>
<evidence type="ECO:0000256" key="5">
    <source>
        <dbReference type="SAM" id="Phobius"/>
    </source>
</evidence>
<dbReference type="PANTHER" id="PTHR10924">
    <property type="entry name" value="MAJOR FACILITATOR SUPERFAMILY PROTEIN-RELATED"/>
    <property type="match status" value="1"/>
</dbReference>
<dbReference type="InterPro" id="IPR049680">
    <property type="entry name" value="FLVCR1-2_SLC49-like"/>
</dbReference>